<evidence type="ECO:0000313" key="1">
    <source>
        <dbReference type="EMBL" id="TCS74876.1"/>
    </source>
</evidence>
<dbReference type="Proteomes" id="UP000295726">
    <property type="component" value="Unassembled WGS sequence"/>
</dbReference>
<sequence>ENQLHWQLDFTFQDDKNTSMAKTGAKNLQIMKKIIMSILRLVKESYKISMKRIRYELSLDYENETERMLSMLDISSIQKALESTGGSSLK</sequence>
<feature type="non-terminal residue" evidence="1">
    <location>
        <position position="1"/>
    </location>
</feature>
<organism evidence="1 2">
    <name type="scientific">Muricomes intestini</name>
    <dbReference type="NCBI Taxonomy" id="1796634"/>
    <lineage>
        <taxon>Bacteria</taxon>
        <taxon>Bacillati</taxon>
        <taxon>Bacillota</taxon>
        <taxon>Clostridia</taxon>
        <taxon>Lachnospirales</taxon>
        <taxon>Lachnospiraceae</taxon>
        <taxon>Muricomes</taxon>
    </lineage>
</organism>
<reference evidence="1 2" key="1">
    <citation type="submission" date="2019-03" db="EMBL/GenBank/DDBJ databases">
        <title>Genomic Encyclopedia of Type Strains, Phase IV (KMG-IV): sequencing the most valuable type-strain genomes for metagenomic binning, comparative biology and taxonomic classification.</title>
        <authorList>
            <person name="Goeker M."/>
        </authorList>
    </citation>
    <scope>NUCLEOTIDE SEQUENCE [LARGE SCALE GENOMIC DNA]</scope>
    <source>
        <strain evidence="1 2">DSM 29489</strain>
    </source>
</reference>
<comment type="caution">
    <text evidence="1">The sequence shown here is derived from an EMBL/GenBank/DDBJ whole genome shotgun (WGS) entry which is preliminary data.</text>
</comment>
<keyword evidence="2" id="KW-1185">Reference proteome</keyword>
<evidence type="ECO:0000313" key="2">
    <source>
        <dbReference type="Proteomes" id="UP000295726"/>
    </source>
</evidence>
<accession>A0A4R3K001</accession>
<protein>
    <submittedName>
        <fullName evidence="1">Uncharacterized protein</fullName>
    </submittedName>
</protein>
<name>A0A4R3K001_9FIRM</name>
<dbReference type="AlphaFoldDB" id="A0A4R3K001"/>
<gene>
    <name evidence="1" type="ORF">EDD59_13332</name>
</gene>
<proteinExistence type="predicted"/>
<dbReference type="EMBL" id="SLZZ01000033">
    <property type="protein sequence ID" value="TCS74876.1"/>
    <property type="molecule type" value="Genomic_DNA"/>
</dbReference>